<proteinExistence type="predicted"/>
<dbReference type="SMART" id="SM00220">
    <property type="entry name" value="S_TKc"/>
    <property type="match status" value="1"/>
</dbReference>
<feature type="domain" description="Protein kinase" evidence="1">
    <location>
        <begin position="1"/>
        <end position="240"/>
    </location>
</feature>
<sequence length="329" mass="36173">MWHGTEVAVKKLKLTILESPEGRTALQEFRGEINLIHTLHHPHIVQFLGVFHEGNNPMVVTEVMPMSLETVFTKPTAFGNRLATERCLDLARGLAYLHGLTPKPILHRDLKPANIMISLAGRIKLTDFGLSKTHQSADPYKMTGETGSYRYMAPEVFKHLPYDKSVDIYAFAFVMYQCYTWQRPLDGFNGADAARAACDGIRPTVHTVPKPLQDVLHAMWHESAVSRPEILSVLTSLELYKETLAVASQKSGFSLKNINFSFSRPKVPNLDLAASRSNSQSLSTTVITSPGPASLSNIKSEIVADDESSDAQNHASAQAQAPACGCAVM</sequence>
<dbReference type="EMBL" id="BNJQ01000022">
    <property type="protein sequence ID" value="GHP08936.1"/>
    <property type="molecule type" value="Genomic_DNA"/>
</dbReference>
<dbReference type="PROSITE" id="PS00108">
    <property type="entry name" value="PROTEIN_KINASE_ST"/>
    <property type="match status" value="1"/>
</dbReference>
<dbReference type="GO" id="GO:0005524">
    <property type="term" value="F:ATP binding"/>
    <property type="evidence" value="ECO:0007669"/>
    <property type="project" value="InterPro"/>
</dbReference>
<dbReference type="PANTHER" id="PTHR44329:SF140">
    <property type="entry name" value="INACTIVE PROTEIN TYROSINE KINASE PTKL"/>
    <property type="match status" value="1"/>
</dbReference>
<dbReference type="OrthoDB" id="4062651at2759"/>
<reference evidence="2" key="1">
    <citation type="submission" date="2020-10" db="EMBL/GenBank/DDBJ databases">
        <title>Unveiling of a novel bifunctional photoreceptor, Dualchrome1, isolated from a cosmopolitan green alga.</title>
        <authorList>
            <person name="Suzuki S."/>
            <person name="Kawachi M."/>
        </authorList>
    </citation>
    <scope>NUCLEOTIDE SEQUENCE</scope>
    <source>
        <strain evidence="2">NIES 2893</strain>
    </source>
</reference>
<dbReference type="Gene3D" id="1.10.510.10">
    <property type="entry name" value="Transferase(Phosphotransferase) domain 1"/>
    <property type="match status" value="1"/>
</dbReference>
<dbReference type="InterPro" id="IPR008271">
    <property type="entry name" value="Ser/Thr_kinase_AS"/>
</dbReference>
<evidence type="ECO:0000313" key="3">
    <source>
        <dbReference type="Proteomes" id="UP000660262"/>
    </source>
</evidence>
<dbReference type="Proteomes" id="UP000660262">
    <property type="component" value="Unassembled WGS sequence"/>
</dbReference>
<gene>
    <name evidence="2" type="ORF">PPROV_000767300</name>
</gene>
<dbReference type="SUPFAM" id="SSF56112">
    <property type="entry name" value="Protein kinase-like (PK-like)"/>
    <property type="match status" value="1"/>
</dbReference>
<evidence type="ECO:0000313" key="2">
    <source>
        <dbReference type="EMBL" id="GHP08936.1"/>
    </source>
</evidence>
<dbReference type="InterPro" id="IPR000719">
    <property type="entry name" value="Prot_kinase_dom"/>
</dbReference>
<keyword evidence="3" id="KW-1185">Reference proteome</keyword>
<dbReference type="Gene3D" id="3.30.200.20">
    <property type="entry name" value="Phosphorylase Kinase, domain 1"/>
    <property type="match status" value="1"/>
</dbReference>
<dbReference type="GO" id="GO:0004674">
    <property type="term" value="F:protein serine/threonine kinase activity"/>
    <property type="evidence" value="ECO:0007669"/>
    <property type="project" value="TreeGrafter"/>
</dbReference>
<organism evidence="2 3">
    <name type="scientific">Pycnococcus provasolii</name>
    <dbReference type="NCBI Taxonomy" id="41880"/>
    <lineage>
        <taxon>Eukaryota</taxon>
        <taxon>Viridiplantae</taxon>
        <taxon>Chlorophyta</taxon>
        <taxon>Pseudoscourfieldiophyceae</taxon>
        <taxon>Pseudoscourfieldiales</taxon>
        <taxon>Pycnococcaceae</taxon>
        <taxon>Pycnococcus</taxon>
    </lineage>
</organism>
<name>A0A830HNB4_9CHLO</name>
<dbReference type="InterPro" id="IPR011009">
    <property type="entry name" value="Kinase-like_dom_sf"/>
</dbReference>
<dbReference type="AlphaFoldDB" id="A0A830HNB4"/>
<comment type="caution">
    <text evidence="2">The sequence shown here is derived from an EMBL/GenBank/DDBJ whole genome shotgun (WGS) entry which is preliminary data.</text>
</comment>
<dbReference type="PROSITE" id="PS50011">
    <property type="entry name" value="PROTEIN_KINASE_DOM"/>
    <property type="match status" value="1"/>
</dbReference>
<dbReference type="InterPro" id="IPR051681">
    <property type="entry name" value="Ser/Thr_Kinases-Pseudokinases"/>
</dbReference>
<dbReference type="Pfam" id="PF00069">
    <property type="entry name" value="Pkinase"/>
    <property type="match status" value="1"/>
</dbReference>
<accession>A0A830HNB4</accession>
<evidence type="ECO:0000259" key="1">
    <source>
        <dbReference type="PROSITE" id="PS50011"/>
    </source>
</evidence>
<dbReference type="PANTHER" id="PTHR44329">
    <property type="entry name" value="SERINE/THREONINE-PROTEIN KINASE TNNI3K-RELATED"/>
    <property type="match status" value="1"/>
</dbReference>
<protein>
    <recommendedName>
        <fullName evidence="1">Protein kinase domain-containing protein</fullName>
    </recommendedName>
</protein>